<evidence type="ECO:0000259" key="8">
    <source>
        <dbReference type="Pfam" id="PF00364"/>
    </source>
</evidence>
<feature type="domain" description="2-oxoacid dehydrogenase acyltransferase catalytic" evidence="7">
    <location>
        <begin position="251"/>
        <end position="470"/>
    </location>
</feature>
<dbReference type="PANTHER" id="PTHR43178">
    <property type="entry name" value="DIHYDROLIPOAMIDE ACETYLTRANSFERASE COMPONENT OF PYRUVATE DEHYDROGENASE COMPLEX"/>
    <property type="match status" value="1"/>
</dbReference>
<evidence type="ECO:0000256" key="3">
    <source>
        <dbReference type="ARBA" id="ARBA00022679"/>
    </source>
</evidence>
<name>A0ABW1NCC4_9ACTN</name>
<evidence type="ECO:0000256" key="5">
    <source>
        <dbReference type="ARBA" id="ARBA00023315"/>
    </source>
</evidence>
<reference evidence="10" key="1">
    <citation type="journal article" date="2019" name="Int. J. Syst. Evol. Microbiol.">
        <title>The Global Catalogue of Microorganisms (GCM) 10K type strain sequencing project: providing services to taxonomists for standard genome sequencing and annotation.</title>
        <authorList>
            <consortium name="The Broad Institute Genomics Platform"/>
            <consortium name="The Broad Institute Genome Sequencing Center for Infectious Disease"/>
            <person name="Wu L."/>
            <person name="Ma J."/>
        </authorList>
    </citation>
    <scope>NUCLEOTIDE SEQUENCE [LARGE SCALE GENOMIC DNA]</scope>
    <source>
        <strain evidence="10">JCM 30346</strain>
    </source>
</reference>
<evidence type="ECO:0000259" key="7">
    <source>
        <dbReference type="Pfam" id="PF00198"/>
    </source>
</evidence>
<dbReference type="SUPFAM" id="SSF51230">
    <property type="entry name" value="Single hybrid motif"/>
    <property type="match status" value="1"/>
</dbReference>
<comment type="cofactor">
    <cofactor evidence="1 6">
        <name>(R)-lipoate</name>
        <dbReference type="ChEBI" id="CHEBI:83088"/>
    </cofactor>
</comment>
<dbReference type="InterPro" id="IPR000089">
    <property type="entry name" value="Biotin_lipoyl"/>
</dbReference>
<dbReference type="Gene3D" id="3.30.559.10">
    <property type="entry name" value="Chloramphenicol acetyltransferase-like domain"/>
    <property type="match status" value="1"/>
</dbReference>
<gene>
    <name evidence="9" type="ORF">ACFP1K_05500</name>
</gene>
<dbReference type="CDD" id="cd06849">
    <property type="entry name" value="lipoyl_domain"/>
    <property type="match status" value="1"/>
</dbReference>
<evidence type="ECO:0000313" key="9">
    <source>
        <dbReference type="EMBL" id="MFC6080603.1"/>
    </source>
</evidence>
<sequence length="479" mass="48988">MTEIRVPKLNNNDTQYVLLEWIAKDGAAVRRGDPLAVLETSKAAEEITAEGDGLLGHLLLEGADCEPGQLIAHLTPAVVLPADRTPADLPATVLSPADRTSADVSATILSATDRPPADVPTAVLSPADLPPVPSSPAGLAPVDLPPMEAPREAGGPVITSKARALMERHGIGDDAVRALGKKIVREYDIEALADAPGHATGPGPTTGPGSATGAGAAVIPGSAPVPGSTPVPGFAADAANGHASRGGGAGTVPLSRAQRRTAAVVELSHRTIPPAYTVMKVDIGAALAAGRARTRELRTLVGLTELLVHAIGGLHERFPLFFASPVDGGAVRPSEAAHVGVTFDVGKGLVIPVVKDVSSLGLKEISRALLDLRMRAMRGGLRERDLGGANIVLALHNEPGVVLAVPIVFPGHTCALSLAAPYPEVVPAEDGGFTVREVVHVGAAYDHRVVNGRDVILFLTALRDALSFPEHGATGGAAS</sequence>
<keyword evidence="3 6" id="KW-0808">Transferase</keyword>
<evidence type="ECO:0000256" key="6">
    <source>
        <dbReference type="RuleBase" id="RU003423"/>
    </source>
</evidence>
<accession>A0ABW1NCC4</accession>
<dbReference type="Proteomes" id="UP001596137">
    <property type="component" value="Unassembled WGS sequence"/>
</dbReference>
<dbReference type="RefSeq" id="WP_380747554.1">
    <property type="nucleotide sequence ID" value="NZ_JBHSRF010000005.1"/>
</dbReference>
<dbReference type="Pfam" id="PF00198">
    <property type="entry name" value="2-oxoacid_dh"/>
    <property type="match status" value="1"/>
</dbReference>
<comment type="similarity">
    <text evidence="2 6">Belongs to the 2-oxoacid dehydrogenase family.</text>
</comment>
<feature type="domain" description="Lipoyl-binding" evidence="8">
    <location>
        <begin position="3"/>
        <end position="74"/>
    </location>
</feature>
<evidence type="ECO:0000256" key="1">
    <source>
        <dbReference type="ARBA" id="ARBA00001938"/>
    </source>
</evidence>
<dbReference type="PANTHER" id="PTHR43178:SF5">
    <property type="entry name" value="LIPOAMIDE ACYLTRANSFERASE COMPONENT OF BRANCHED-CHAIN ALPHA-KETO ACID DEHYDROGENASE COMPLEX, MITOCHONDRIAL"/>
    <property type="match status" value="1"/>
</dbReference>
<dbReference type="InterPro" id="IPR001078">
    <property type="entry name" value="2-oxoacid_DH_actylTfrase"/>
</dbReference>
<dbReference type="EC" id="2.3.1.-" evidence="6"/>
<keyword evidence="5 6" id="KW-0012">Acyltransferase</keyword>
<dbReference type="InterPro" id="IPR011053">
    <property type="entry name" value="Single_hybrid_motif"/>
</dbReference>
<comment type="caution">
    <text evidence="9">The sequence shown here is derived from an EMBL/GenBank/DDBJ whole genome shotgun (WGS) entry which is preliminary data.</text>
</comment>
<proteinExistence type="inferred from homology"/>
<evidence type="ECO:0000256" key="2">
    <source>
        <dbReference type="ARBA" id="ARBA00007317"/>
    </source>
</evidence>
<dbReference type="Pfam" id="PF00364">
    <property type="entry name" value="Biotin_lipoyl"/>
    <property type="match status" value="1"/>
</dbReference>
<evidence type="ECO:0000313" key="10">
    <source>
        <dbReference type="Proteomes" id="UP001596137"/>
    </source>
</evidence>
<dbReference type="SUPFAM" id="SSF52777">
    <property type="entry name" value="CoA-dependent acyltransferases"/>
    <property type="match status" value="1"/>
</dbReference>
<organism evidence="9 10">
    <name type="scientific">Sphaerisporangium aureirubrum</name>
    <dbReference type="NCBI Taxonomy" id="1544736"/>
    <lineage>
        <taxon>Bacteria</taxon>
        <taxon>Bacillati</taxon>
        <taxon>Actinomycetota</taxon>
        <taxon>Actinomycetes</taxon>
        <taxon>Streptosporangiales</taxon>
        <taxon>Streptosporangiaceae</taxon>
        <taxon>Sphaerisporangium</taxon>
    </lineage>
</organism>
<dbReference type="InterPro" id="IPR023213">
    <property type="entry name" value="CAT-like_dom_sf"/>
</dbReference>
<dbReference type="InterPro" id="IPR050743">
    <property type="entry name" value="2-oxoacid_DH_E2_comp"/>
</dbReference>
<dbReference type="Gene3D" id="2.40.50.100">
    <property type="match status" value="1"/>
</dbReference>
<keyword evidence="4 6" id="KW-0450">Lipoyl</keyword>
<keyword evidence="10" id="KW-1185">Reference proteome</keyword>
<evidence type="ECO:0000256" key="4">
    <source>
        <dbReference type="ARBA" id="ARBA00022823"/>
    </source>
</evidence>
<protein>
    <recommendedName>
        <fullName evidence="6">Dihydrolipoamide acetyltransferase component of pyruvate dehydrogenase complex</fullName>
        <ecNumber evidence="6">2.3.1.-</ecNumber>
    </recommendedName>
</protein>
<dbReference type="EMBL" id="JBHSRF010000005">
    <property type="protein sequence ID" value="MFC6080603.1"/>
    <property type="molecule type" value="Genomic_DNA"/>
</dbReference>
<dbReference type="InterPro" id="IPR003016">
    <property type="entry name" value="2-oxoA_DH_lipoyl-BS"/>
</dbReference>
<dbReference type="PROSITE" id="PS00189">
    <property type="entry name" value="LIPOYL"/>
    <property type="match status" value="1"/>
</dbReference>